<proteinExistence type="predicted"/>
<dbReference type="EMBL" id="NEFX01000009">
    <property type="protein sequence ID" value="OTW31483.1"/>
    <property type="molecule type" value="Genomic_DNA"/>
</dbReference>
<evidence type="ECO:0000313" key="2">
    <source>
        <dbReference type="Proteomes" id="UP000195208"/>
    </source>
</evidence>
<reference evidence="1 2" key="1">
    <citation type="submission" date="2017-04" db="EMBL/GenBank/DDBJ databases">
        <title>Staphylococcus agnetis, a potential pathogen in the broiler production.</title>
        <authorList>
            <person name="Poulsen L."/>
        </authorList>
    </citation>
    <scope>NUCLEOTIDE SEQUENCE [LARGE SCALE GENOMIC DNA]</scope>
    <source>
        <strain evidence="1 2">723_310714_2_2_spleen</strain>
    </source>
</reference>
<comment type="caution">
    <text evidence="1">The sequence shown here is derived from an EMBL/GenBank/DDBJ whole genome shotgun (WGS) entry which is preliminary data.</text>
</comment>
<dbReference type="RefSeq" id="WP_031796725.1">
    <property type="nucleotide sequence ID" value="NZ_NDYM01000011.1"/>
</dbReference>
<keyword evidence="2" id="KW-1185">Reference proteome</keyword>
<organism evidence="1 2">
    <name type="scientific">Staphylococcus agnetis</name>
    <dbReference type="NCBI Taxonomy" id="985762"/>
    <lineage>
        <taxon>Bacteria</taxon>
        <taxon>Bacillati</taxon>
        <taxon>Bacillota</taxon>
        <taxon>Bacilli</taxon>
        <taxon>Bacillales</taxon>
        <taxon>Staphylococcaceae</taxon>
        <taxon>Staphylococcus</taxon>
    </lineage>
</organism>
<protein>
    <submittedName>
        <fullName evidence="1">Uncharacterized protein</fullName>
    </submittedName>
</protein>
<name>A0ABX3Z4Z4_9STAP</name>
<gene>
    <name evidence="1" type="ORF">B9M88_04685</name>
</gene>
<evidence type="ECO:0000313" key="1">
    <source>
        <dbReference type="EMBL" id="OTW31483.1"/>
    </source>
</evidence>
<dbReference type="Proteomes" id="UP000195208">
    <property type="component" value="Unassembled WGS sequence"/>
</dbReference>
<sequence length="79" mass="9157">MNIEFNENGDFYFLRKDDVRRDFGCYAYRLASPDLGSEMIVLSKQNLTFKPLEKVSLFDLEVEMGSCTFVFRGSLQSLN</sequence>
<accession>A0ABX3Z4Z4</accession>